<keyword evidence="3" id="KW-1185">Reference proteome</keyword>
<evidence type="ECO:0000313" key="2">
    <source>
        <dbReference type="EMBL" id="SKA77968.1"/>
    </source>
</evidence>
<gene>
    <name evidence="2" type="ORF">SAMN02745166_00449</name>
</gene>
<dbReference type="AlphaFoldDB" id="A0A1T4WM72"/>
<dbReference type="GO" id="GO:0003700">
    <property type="term" value="F:DNA-binding transcription factor activity"/>
    <property type="evidence" value="ECO:0007669"/>
    <property type="project" value="InterPro"/>
</dbReference>
<organism evidence="2 3">
    <name type="scientific">Prosthecobacter debontii</name>
    <dbReference type="NCBI Taxonomy" id="48467"/>
    <lineage>
        <taxon>Bacteria</taxon>
        <taxon>Pseudomonadati</taxon>
        <taxon>Verrucomicrobiota</taxon>
        <taxon>Verrucomicrobiia</taxon>
        <taxon>Verrucomicrobiales</taxon>
        <taxon>Verrucomicrobiaceae</taxon>
        <taxon>Prosthecobacter</taxon>
    </lineage>
</organism>
<reference evidence="3" key="1">
    <citation type="submission" date="2017-02" db="EMBL/GenBank/DDBJ databases">
        <authorList>
            <person name="Varghese N."/>
            <person name="Submissions S."/>
        </authorList>
    </citation>
    <scope>NUCLEOTIDE SEQUENCE [LARGE SCALE GENOMIC DNA]</scope>
    <source>
        <strain evidence="3">ATCC 700200</strain>
    </source>
</reference>
<dbReference type="SMART" id="SM00347">
    <property type="entry name" value="HTH_MARR"/>
    <property type="match status" value="1"/>
</dbReference>
<feature type="domain" description="HTH marR-type" evidence="1">
    <location>
        <begin position="1"/>
        <end position="142"/>
    </location>
</feature>
<dbReference type="Proteomes" id="UP000190774">
    <property type="component" value="Unassembled WGS sequence"/>
</dbReference>
<dbReference type="EMBL" id="FUYE01000001">
    <property type="protein sequence ID" value="SKA77968.1"/>
    <property type="molecule type" value="Genomic_DNA"/>
</dbReference>
<dbReference type="InterPro" id="IPR039422">
    <property type="entry name" value="MarR/SlyA-like"/>
</dbReference>
<dbReference type="PROSITE" id="PS50995">
    <property type="entry name" value="HTH_MARR_2"/>
    <property type="match status" value="1"/>
</dbReference>
<dbReference type="PANTHER" id="PTHR33164:SF43">
    <property type="entry name" value="HTH-TYPE TRANSCRIPTIONAL REPRESSOR YETL"/>
    <property type="match status" value="1"/>
</dbReference>
<proteinExistence type="predicted"/>
<dbReference type="InterPro" id="IPR036390">
    <property type="entry name" value="WH_DNA-bd_sf"/>
</dbReference>
<protein>
    <submittedName>
        <fullName evidence="2">DNA-binding transcriptional regulator, MarR family</fullName>
    </submittedName>
</protein>
<name>A0A1T4WM72_9BACT</name>
<dbReference type="OrthoDB" id="9807800at2"/>
<dbReference type="InterPro" id="IPR036388">
    <property type="entry name" value="WH-like_DNA-bd_sf"/>
</dbReference>
<dbReference type="InterPro" id="IPR000835">
    <property type="entry name" value="HTH_MarR-typ"/>
</dbReference>
<sequence length="142" mass="16335">MRQERPITQAQYEHLATFRFAMRQFLRFSETAAQEAGVTPQQHQALLAIKGFSVAGRMTVGELAERLQITHHSAVGLVDRMVTEHLVTRQTDPVDRRRVHVVLTRRGERVLEKLSYAHRDELRRIGPGMRELLDRLNVEQGG</sequence>
<dbReference type="Gene3D" id="1.10.10.10">
    <property type="entry name" value="Winged helix-like DNA-binding domain superfamily/Winged helix DNA-binding domain"/>
    <property type="match status" value="1"/>
</dbReference>
<dbReference type="RefSeq" id="WP_078811652.1">
    <property type="nucleotide sequence ID" value="NZ_FUYE01000001.1"/>
</dbReference>
<dbReference type="GO" id="GO:0003677">
    <property type="term" value="F:DNA binding"/>
    <property type="evidence" value="ECO:0007669"/>
    <property type="project" value="UniProtKB-KW"/>
</dbReference>
<keyword evidence="2" id="KW-0238">DNA-binding</keyword>
<evidence type="ECO:0000313" key="3">
    <source>
        <dbReference type="Proteomes" id="UP000190774"/>
    </source>
</evidence>
<dbReference type="PANTHER" id="PTHR33164">
    <property type="entry name" value="TRANSCRIPTIONAL REGULATOR, MARR FAMILY"/>
    <property type="match status" value="1"/>
</dbReference>
<dbReference type="GO" id="GO:0006950">
    <property type="term" value="P:response to stress"/>
    <property type="evidence" value="ECO:0007669"/>
    <property type="project" value="TreeGrafter"/>
</dbReference>
<evidence type="ECO:0000259" key="1">
    <source>
        <dbReference type="PROSITE" id="PS50995"/>
    </source>
</evidence>
<accession>A0A1T4WM72</accession>
<dbReference type="SUPFAM" id="SSF46785">
    <property type="entry name" value="Winged helix' DNA-binding domain"/>
    <property type="match status" value="1"/>
</dbReference>
<dbReference type="Pfam" id="PF12802">
    <property type="entry name" value="MarR_2"/>
    <property type="match status" value="1"/>
</dbReference>
<dbReference type="STRING" id="48467.SAMN02745166_00449"/>